<dbReference type="InterPro" id="IPR052017">
    <property type="entry name" value="TSUP"/>
</dbReference>
<evidence type="ECO:0000256" key="1">
    <source>
        <dbReference type="ARBA" id="ARBA00004651"/>
    </source>
</evidence>
<keyword evidence="5 8" id="KW-0812">Transmembrane</keyword>
<proteinExistence type="inferred from homology"/>
<feature type="transmembrane region" description="Helical" evidence="8">
    <location>
        <begin position="12"/>
        <end position="32"/>
    </location>
</feature>
<feature type="transmembrane region" description="Helical" evidence="8">
    <location>
        <begin position="196"/>
        <end position="218"/>
    </location>
</feature>
<dbReference type="EMBL" id="JAEKJA010000020">
    <property type="protein sequence ID" value="MBJ3777728.1"/>
    <property type="molecule type" value="Genomic_DNA"/>
</dbReference>
<feature type="transmembrane region" description="Helical" evidence="8">
    <location>
        <begin position="168"/>
        <end position="190"/>
    </location>
</feature>
<protein>
    <recommendedName>
        <fullName evidence="8">Probable membrane transporter protein</fullName>
    </recommendedName>
</protein>
<dbReference type="InterPro" id="IPR002781">
    <property type="entry name" value="TM_pro_TauE-like"/>
</dbReference>
<keyword evidence="6 8" id="KW-1133">Transmembrane helix</keyword>
<evidence type="ECO:0000256" key="4">
    <source>
        <dbReference type="ARBA" id="ARBA00022475"/>
    </source>
</evidence>
<organism evidence="9 10">
    <name type="scientific">Acuticoccus mangrovi</name>
    <dbReference type="NCBI Taxonomy" id="2796142"/>
    <lineage>
        <taxon>Bacteria</taxon>
        <taxon>Pseudomonadati</taxon>
        <taxon>Pseudomonadota</taxon>
        <taxon>Alphaproteobacteria</taxon>
        <taxon>Hyphomicrobiales</taxon>
        <taxon>Amorphaceae</taxon>
        <taxon>Acuticoccus</taxon>
    </lineage>
</organism>
<dbReference type="PANTHER" id="PTHR30269:SF23">
    <property type="entry name" value="MEMBRANE TRANSPORTER PROTEIN YDHB-RELATED"/>
    <property type="match status" value="1"/>
</dbReference>
<keyword evidence="4 8" id="KW-1003">Cell membrane</keyword>
<keyword evidence="7 8" id="KW-0472">Membrane</keyword>
<evidence type="ECO:0000313" key="9">
    <source>
        <dbReference type="EMBL" id="MBJ3777728.1"/>
    </source>
</evidence>
<keyword evidence="10" id="KW-1185">Reference proteome</keyword>
<evidence type="ECO:0000256" key="5">
    <source>
        <dbReference type="ARBA" id="ARBA00022692"/>
    </source>
</evidence>
<sequence>MTALLPAGVDPWAALALIVLSTLTSALSASVGIGGGVTLLAAMTFVVPIDALIPIHGVVQLGSNVGRAAMQARAATLRLLLPFTVGAVVGAVVGGLLVTDLPEEVILIAIGLFVIVTTWVKLPPLGRGERGVLAIGGAGATVLTMFVGATGPFVMAMLRQAGLSHKSLVATTAAAMTVQHLLKILAFGFLGFAFGAWIPLLAAMIVAGFIGTVIGTRLLHGLPEQSLRTALKVVLTLIGVQLLIRAGFDLW</sequence>
<feature type="transmembrane region" description="Helical" evidence="8">
    <location>
        <begin position="105"/>
        <end position="122"/>
    </location>
</feature>
<feature type="transmembrane region" description="Helical" evidence="8">
    <location>
        <begin position="230"/>
        <end position="248"/>
    </location>
</feature>
<feature type="transmembrane region" description="Helical" evidence="8">
    <location>
        <begin position="39"/>
        <end position="59"/>
    </location>
</feature>
<accession>A0A934ISB6</accession>
<feature type="transmembrane region" description="Helical" evidence="8">
    <location>
        <begin position="79"/>
        <end position="98"/>
    </location>
</feature>
<name>A0A934ISB6_9HYPH</name>
<dbReference type="AlphaFoldDB" id="A0A934ISB6"/>
<evidence type="ECO:0000256" key="3">
    <source>
        <dbReference type="ARBA" id="ARBA00022448"/>
    </source>
</evidence>
<dbReference type="PANTHER" id="PTHR30269">
    <property type="entry name" value="TRANSMEMBRANE PROTEIN YFCA"/>
    <property type="match status" value="1"/>
</dbReference>
<reference evidence="9" key="1">
    <citation type="submission" date="2020-12" db="EMBL/GenBank/DDBJ databases">
        <title>Bacterial taxonomy.</title>
        <authorList>
            <person name="Pan X."/>
        </authorList>
    </citation>
    <scope>NUCLEOTIDE SEQUENCE</scope>
    <source>
        <strain evidence="9">B2012</strain>
    </source>
</reference>
<evidence type="ECO:0000256" key="7">
    <source>
        <dbReference type="ARBA" id="ARBA00023136"/>
    </source>
</evidence>
<dbReference type="RefSeq" id="WP_198883634.1">
    <property type="nucleotide sequence ID" value="NZ_JAEKJA010000020.1"/>
</dbReference>
<keyword evidence="3" id="KW-0813">Transport</keyword>
<gene>
    <name evidence="9" type="ORF">JCR33_18625</name>
</gene>
<dbReference type="GO" id="GO:0005886">
    <property type="term" value="C:plasma membrane"/>
    <property type="evidence" value="ECO:0007669"/>
    <property type="project" value="UniProtKB-SubCell"/>
</dbReference>
<dbReference type="Pfam" id="PF01925">
    <property type="entry name" value="TauE"/>
    <property type="match status" value="1"/>
</dbReference>
<comment type="caution">
    <text evidence="9">The sequence shown here is derived from an EMBL/GenBank/DDBJ whole genome shotgun (WGS) entry which is preliminary data.</text>
</comment>
<dbReference type="Proteomes" id="UP000609531">
    <property type="component" value="Unassembled WGS sequence"/>
</dbReference>
<evidence type="ECO:0000256" key="8">
    <source>
        <dbReference type="RuleBase" id="RU363041"/>
    </source>
</evidence>
<comment type="similarity">
    <text evidence="2 8">Belongs to the 4-toluene sulfonate uptake permease (TSUP) (TC 2.A.102) family.</text>
</comment>
<evidence type="ECO:0000313" key="10">
    <source>
        <dbReference type="Proteomes" id="UP000609531"/>
    </source>
</evidence>
<comment type="subcellular location">
    <subcellularLocation>
        <location evidence="1 8">Cell membrane</location>
        <topology evidence="1 8">Multi-pass membrane protein</topology>
    </subcellularLocation>
</comment>
<evidence type="ECO:0000256" key="2">
    <source>
        <dbReference type="ARBA" id="ARBA00009142"/>
    </source>
</evidence>
<evidence type="ECO:0000256" key="6">
    <source>
        <dbReference type="ARBA" id="ARBA00022989"/>
    </source>
</evidence>
<feature type="transmembrane region" description="Helical" evidence="8">
    <location>
        <begin position="134"/>
        <end position="156"/>
    </location>
</feature>